<gene>
    <name evidence="1" type="ORF">NDU88_000488</name>
</gene>
<accession>A0AAV7Q0D7</accession>
<evidence type="ECO:0000313" key="1">
    <source>
        <dbReference type="EMBL" id="KAJ1134022.1"/>
    </source>
</evidence>
<keyword evidence="2" id="KW-1185">Reference proteome</keyword>
<name>A0AAV7Q0D7_PLEWA</name>
<dbReference type="AlphaFoldDB" id="A0AAV7Q0D7"/>
<protein>
    <submittedName>
        <fullName evidence="1">Uncharacterized protein</fullName>
    </submittedName>
</protein>
<comment type="caution">
    <text evidence="1">The sequence shown here is derived from an EMBL/GenBank/DDBJ whole genome shotgun (WGS) entry which is preliminary data.</text>
</comment>
<feature type="non-terminal residue" evidence="1">
    <location>
        <position position="73"/>
    </location>
</feature>
<reference evidence="1" key="1">
    <citation type="journal article" date="2022" name="bioRxiv">
        <title>Sequencing and chromosome-scale assembly of the giantPleurodeles waltlgenome.</title>
        <authorList>
            <person name="Brown T."/>
            <person name="Elewa A."/>
            <person name="Iarovenko S."/>
            <person name="Subramanian E."/>
            <person name="Araus A.J."/>
            <person name="Petzold A."/>
            <person name="Susuki M."/>
            <person name="Suzuki K.-i.T."/>
            <person name="Hayashi T."/>
            <person name="Toyoda A."/>
            <person name="Oliveira C."/>
            <person name="Osipova E."/>
            <person name="Leigh N.D."/>
            <person name="Simon A."/>
            <person name="Yun M.H."/>
        </authorList>
    </citation>
    <scope>NUCLEOTIDE SEQUENCE</scope>
    <source>
        <strain evidence="1">20211129_DDA</strain>
        <tissue evidence="1">Liver</tissue>
    </source>
</reference>
<evidence type="ECO:0000313" key="2">
    <source>
        <dbReference type="Proteomes" id="UP001066276"/>
    </source>
</evidence>
<proteinExistence type="predicted"/>
<organism evidence="1 2">
    <name type="scientific">Pleurodeles waltl</name>
    <name type="common">Iberian ribbed newt</name>
    <dbReference type="NCBI Taxonomy" id="8319"/>
    <lineage>
        <taxon>Eukaryota</taxon>
        <taxon>Metazoa</taxon>
        <taxon>Chordata</taxon>
        <taxon>Craniata</taxon>
        <taxon>Vertebrata</taxon>
        <taxon>Euteleostomi</taxon>
        <taxon>Amphibia</taxon>
        <taxon>Batrachia</taxon>
        <taxon>Caudata</taxon>
        <taxon>Salamandroidea</taxon>
        <taxon>Salamandridae</taxon>
        <taxon>Pleurodelinae</taxon>
        <taxon>Pleurodeles</taxon>
    </lineage>
</organism>
<dbReference type="Proteomes" id="UP001066276">
    <property type="component" value="Chromosome 6"/>
</dbReference>
<feature type="non-terminal residue" evidence="1">
    <location>
        <position position="1"/>
    </location>
</feature>
<sequence>VYRGYFEGADNGYIEGVYKGYIEGAYKGYIEGVILPVSHSNLPVASASPLTPVSMETVAASASLCCSVLGGAQ</sequence>
<dbReference type="EMBL" id="JANPWB010000010">
    <property type="protein sequence ID" value="KAJ1134022.1"/>
    <property type="molecule type" value="Genomic_DNA"/>
</dbReference>